<feature type="compositionally biased region" description="Basic and acidic residues" evidence="1">
    <location>
        <begin position="172"/>
        <end position="198"/>
    </location>
</feature>
<dbReference type="GO" id="GO:0016791">
    <property type="term" value="F:phosphatase activity"/>
    <property type="evidence" value="ECO:0007669"/>
    <property type="project" value="TreeGrafter"/>
</dbReference>
<dbReference type="InterPro" id="IPR050645">
    <property type="entry name" value="Histidine_acid_phosphatase"/>
</dbReference>
<dbReference type="Pfam" id="PF09725">
    <property type="entry name" value="Fra10Ac1"/>
    <property type="match status" value="1"/>
</dbReference>
<evidence type="ECO:0000256" key="1">
    <source>
        <dbReference type="SAM" id="MobiDB-lite"/>
    </source>
</evidence>
<feature type="region of interest" description="Disordered" evidence="1">
    <location>
        <begin position="166"/>
        <end position="217"/>
    </location>
</feature>
<dbReference type="EMBL" id="GIIL01001776">
    <property type="protein sequence ID" value="NOV45502.1"/>
    <property type="molecule type" value="Transcribed_RNA"/>
</dbReference>
<sequence length="232" mass="27470">MNAYELHKSLINQYISYYGGSTKDFKRDTSKDKTDLDVIRENHKFLWDDVDADTWGKKLAKRYYDKLFKEYTICDLSRYKENKVALRWRTRQEVVVGKGQFICGTKKCEIRDELRTWEVNFAYIEDNEKKNALVKLRLCPDCSVKLNYKSKKREIKRLKSSKKIKKLSKTSEATKEKISIKNKTDQESESDKEIDKEPSSSSGTENPWTKSQVIEEKSREDEIDEYLEMLLL</sequence>
<dbReference type="InterPro" id="IPR019129">
    <property type="entry name" value="Folate-sensitive_fs_Fra10Ac1"/>
</dbReference>
<dbReference type="PANTHER" id="PTHR11567">
    <property type="entry name" value="ACID PHOSPHATASE-RELATED"/>
    <property type="match status" value="1"/>
</dbReference>
<reference evidence="2" key="1">
    <citation type="submission" date="2020-03" db="EMBL/GenBank/DDBJ databases">
        <title>Transcriptomic Profiling of the Digestive Tract of the Rat Flea, Xenopsylla cheopis, Following Blood Feeding and Infection with Yersinia pestis.</title>
        <authorList>
            <person name="Bland D.M."/>
            <person name="Martens C.A."/>
            <person name="Virtaneva K."/>
            <person name="Kanakabandi K."/>
            <person name="Long D."/>
            <person name="Rosenke R."/>
            <person name="Saturday G.A."/>
            <person name="Hoyt F.H."/>
            <person name="Bruno D.P."/>
            <person name="Ribeiro J.M.C."/>
            <person name="Hinnebusch J."/>
        </authorList>
    </citation>
    <scope>NUCLEOTIDE SEQUENCE</scope>
</reference>
<proteinExistence type="predicted"/>
<dbReference type="PANTHER" id="PTHR11567:SF25">
    <property type="entry name" value="PROTEIN FRA10AC1"/>
    <property type="match status" value="1"/>
</dbReference>
<accession>A0A6M2DGY9</accession>
<feature type="compositionally biased region" description="Polar residues" evidence="1">
    <location>
        <begin position="199"/>
        <end position="212"/>
    </location>
</feature>
<organism evidence="2">
    <name type="scientific">Xenopsylla cheopis</name>
    <name type="common">Oriental rat flea</name>
    <name type="synonym">Pulex cheopis</name>
    <dbReference type="NCBI Taxonomy" id="163159"/>
    <lineage>
        <taxon>Eukaryota</taxon>
        <taxon>Metazoa</taxon>
        <taxon>Ecdysozoa</taxon>
        <taxon>Arthropoda</taxon>
        <taxon>Hexapoda</taxon>
        <taxon>Insecta</taxon>
        <taxon>Pterygota</taxon>
        <taxon>Neoptera</taxon>
        <taxon>Endopterygota</taxon>
        <taxon>Siphonaptera</taxon>
        <taxon>Pulicidae</taxon>
        <taxon>Xenopsyllinae</taxon>
        <taxon>Xenopsylla</taxon>
    </lineage>
</organism>
<protein>
    <submittedName>
        <fullName evidence="2">Protein fra10ac1 log isoform x2 plutella xylostella</fullName>
    </submittedName>
</protein>
<dbReference type="AlphaFoldDB" id="A0A6M2DGY9"/>
<evidence type="ECO:0000313" key="2">
    <source>
        <dbReference type="EMBL" id="NOV45502.1"/>
    </source>
</evidence>
<name>A0A6M2DGY9_XENCH</name>